<dbReference type="GO" id="GO:0003677">
    <property type="term" value="F:DNA binding"/>
    <property type="evidence" value="ECO:0007669"/>
    <property type="project" value="InterPro"/>
</dbReference>
<reference evidence="2 3" key="1">
    <citation type="submission" date="2020-08" db="EMBL/GenBank/DDBJ databases">
        <title>Genomic Encyclopedia of Type Strains, Phase III (KMG-III): the genomes of soil and plant-associated and newly described type strains.</title>
        <authorList>
            <person name="Whitman W."/>
        </authorList>
    </citation>
    <scope>NUCLEOTIDE SEQUENCE [LARGE SCALE GENOMIC DNA]</scope>
    <source>
        <strain evidence="2 3">CECT 8840</strain>
    </source>
</reference>
<dbReference type="CDD" id="cd00093">
    <property type="entry name" value="HTH_XRE"/>
    <property type="match status" value="1"/>
</dbReference>
<dbReference type="PROSITE" id="PS50943">
    <property type="entry name" value="HTH_CROC1"/>
    <property type="match status" value="1"/>
</dbReference>
<dbReference type="SUPFAM" id="SSF47413">
    <property type="entry name" value="lambda repressor-like DNA-binding domains"/>
    <property type="match status" value="1"/>
</dbReference>
<sequence>MSDDSGQLGDFLRSRRARIQPEDAGLPIFGRRRRVPGLRREEVAQLAGVSVDYYVRLEQGRGQNVSDTVLDAVARVLRLNRTETDHLRDLAHPTRLPVTSPQLLVRPGVQVLIDAIAGPAFVLGRRMDVLAWNAAADAVVGFSGMRQRPRNMARHAFLDPAGRALYADWERVAVETVAYLRMDAARHPGDTRTAALIEELSEGDPAFPRIWEEHQVAEKTHGVKRLRHPEVGEYEVGYETLALPGDTDQMIVVYTTVPGSEAAEKLALITQGVLSLR</sequence>
<accession>A0A7W7VP86</accession>
<dbReference type="InterPro" id="IPR001387">
    <property type="entry name" value="Cro/C1-type_HTH"/>
</dbReference>
<dbReference type="RefSeq" id="WP_184718215.1">
    <property type="nucleotide sequence ID" value="NZ_JACHJP010000005.1"/>
</dbReference>
<evidence type="ECO:0000259" key="1">
    <source>
        <dbReference type="PROSITE" id="PS50943"/>
    </source>
</evidence>
<proteinExistence type="predicted"/>
<name>A0A7W7VP86_9ACTN</name>
<evidence type="ECO:0000313" key="3">
    <source>
        <dbReference type="Proteomes" id="UP000552644"/>
    </source>
</evidence>
<dbReference type="Gene3D" id="3.30.450.180">
    <property type="match status" value="1"/>
</dbReference>
<dbReference type="InterPro" id="IPR010982">
    <property type="entry name" value="Lambda_DNA-bd_dom_sf"/>
</dbReference>
<gene>
    <name evidence="2" type="ORF">FHS44_004817</name>
</gene>
<comment type="caution">
    <text evidence="2">The sequence shown here is derived from an EMBL/GenBank/DDBJ whole genome shotgun (WGS) entry which is preliminary data.</text>
</comment>
<dbReference type="Proteomes" id="UP000552644">
    <property type="component" value="Unassembled WGS sequence"/>
</dbReference>
<dbReference type="Pfam" id="PF13560">
    <property type="entry name" value="HTH_31"/>
    <property type="match status" value="1"/>
</dbReference>
<evidence type="ECO:0000313" key="2">
    <source>
        <dbReference type="EMBL" id="MBB4917697.1"/>
    </source>
</evidence>
<dbReference type="PANTHER" id="PTHR35010:SF2">
    <property type="entry name" value="BLL4672 PROTEIN"/>
    <property type="match status" value="1"/>
</dbReference>
<dbReference type="PANTHER" id="PTHR35010">
    <property type="entry name" value="BLL4672 PROTEIN-RELATED"/>
    <property type="match status" value="1"/>
</dbReference>
<dbReference type="AlphaFoldDB" id="A0A7W7VP86"/>
<dbReference type="SMART" id="SM00530">
    <property type="entry name" value="HTH_XRE"/>
    <property type="match status" value="1"/>
</dbReference>
<protein>
    <submittedName>
        <fullName evidence="2">Transcriptional regulator with XRE-family HTH domain</fullName>
    </submittedName>
</protein>
<keyword evidence="3" id="KW-1185">Reference proteome</keyword>
<dbReference type="Gene3D" id="1.10.260.40">
    <property type="entry name" value="lambda repressor-like DNA-binding domains"/>
    <property type="match status" value="1"/>
</dbReference>
<organism evidence="2 3">
    <name type="scientific">Streptosporangium saharense</name>
    <dbReference type="NCBI Taxonomy" id="1706840"/>
    <lineage>
        <taxon>Bacteria</taxon>
        <taxon>Bacillati</taxon>
        <taxon>Actinomycetota</taxon>
        <taxon>Actinomycetes</taxon>
        <taxon>Streptosporangiales</taxon>
        <taxon>Streptosporangiaceae</taxon>
        <taxon>Streptosporangium</taxon>
    </lineage>
</organism>
<dbReference type="EMBL" id="JACHJP010000005">
    <property type="protein sequence ID" value="MBB4917697.1"/>
    <property type="molecule type" value="Genomic_DNA"/>
</dbReference>
<dbReference type="InterPro" id="IPR041413">
    <property type="entry name" value="MLTR_LBD"/>
</dbReference>
<dbReference type="Pfam" id="PF17765">
    <property type="entry name" value="MLTR_LBD"/>
    <property type="match status" value="1"/>
</dbReference>
<feature type="domain" description="HTH cro/C1-type" evidence="1">
    <location>
        <begin position="37"/>
        <end position="87"/>
    </location>
</feature>